<evidence type="ECO:0000313" key="2">
    <source>
        <dbReference type="EMBL" id="UXH31519.1"/>
    </source>
</evidence>
<keyword evidence="1" id="KW-0472">Membrane</keyword>
<proteinExistence type="predicted"/>
<dbReference type="EMBL" id="CP104550">
    <property type="protein sequence ID" value="UXH31519.1"/>
    <property type="molecule type" value="Genomic_DNA"/>
</dbReference>
<feature type="transmembrane region" description="Helical" evidence="1">
    <location>
        <begin position="6"/>
        <end position="21"/>
    </location>
</feature>
<keyword evidence="1" id="KW-0812">Transmembrane</keyword>
<dbReference type="Proteomes" id="UP001065373">
    <property type="component" value="Chromosome"/>
</dbReference>
<dbReference type="RefSeq" id="WP_191216622.1">
    <property type="nucleotide sequence ID" value="NZ_CP104550.1"/>
</dbReference>
<keyword evidence="1" id="KW-1133">Transmembrane helix</keyword>
<organism evidence="2">
    <name type="scientific">Methanothermobacter wolfeii</name>
    <name type="common">Methanobacterium wolfei</name>
    <dbReference type="NCBI Taxonomy" id="145261"/>
    <lineage>
        <taxon>Archaea</taxon>
        <taxon>Methanobacteriati</taxon>
        <taxon>Methanobacteriota</taxon>
        <taxon>Methanomada group</taxon>
        <taxon>Methanobacteria</taxon>
        <taxon>Methanobacteriales</taxon>
        <taxon>Methanobacteriaceae</taxon>
        <taxon>Methanothermobacter</taxon>
    </lineage>
</organism>
<protein>
    <submittedName>
        <fullName evidence="2">Uncharacterized protein</fullName>
    </submittedName>
</protein>
<gene>
    <name evidence="2" type="ORF">N5910_08230</name>
</gene>
<dbReference type="GeneID" id="58979258"/>
<evidence type="ECO:0000256" key="1">
    <source>
        <dbReference type="SAM" id="Phobius"/>
    </source>
</evidence>
<accession>A0A9E7UGF6</accession>
<reference evidence="2" key="1">
    <citation type="submission" date="2022-09" db="EMBL/GenBank/DDBJ databases">
        <title>Characterization of three MwoI isoschizomers from sequenced genome and metagenomes.</title>
        <authorList>
            <person name="Fomenkov A."/>
            <person name="Xu S.Y."/>
            <person name="Roberts R.J."/>
        </authorList>
    </citation>
    <scope>NUCLEOTIDE SEQUENCE</scope>
    <source>
        <strain evidence="2">DSM 2970</strain>
    </source>
</reference>
<name>A0A9E7UGF6_METWO</name>
<dbReference type="AlphaFoldDB" id="A0A9E7UGF6"/>
<sequence>MDREALGLTGLIILGMISLYFKQYELGSACIGAIAGYIARPGETT</sequence>